<accession>A0ABV5MX54</accession>
<feature type="region of interest" description="Disordered" evidence="5">
    <location>
        <begin position="419"/>
        <end position="438"/>
    </location>
</feature>
<evidence type="ECO:0000313" key="8">
    <source>
        <dbReference type="EMBL" id="MFB9462595.1"/>
    </source>
</evidence>
<evidence type="ECO:0000256" key="3">
    <source>
        <dbReference type="ARBA" id="ARBA00022989"/>
    </source>
</evidence>
<dbReference type="InterPro" id="IPR050327">
    <property type="entry name" value="Proton-linked_MCT"/>
</dbReference>
<dbReference type="EMBL" id="JBHMCY010000010">
    <property type="protein sequence ID" value="MFB9462595.1"/>
    <property type="molecule type" value="Genomic_DNA"/>
</dbReference>
<feature type="transmembrane region" description="Helical" evidence="6">
    <location>
        <begin position="341"/>
        <end position="360"/>
    </location>
</feature>
<feature type="domain" description="Major facilitator superfamily (MFS) profile" evidence="7">
    <location>
        <begin position="1"/>
        <end position="396"/>
    </location>
</feature>
<dbReference type="Proteomes" id="UP001589709">
    <property type="component" value="Unassembled WGS sequence"/>
</dbReference>
<keyword evidence="3 6" id="KW-1133">Transmembrane helix</keyword>
<feature type="transmembrane region" description="Helical" evidence="6">
    <location>
        <begin position="307"/>
        <end position="329"/>
    </location>
</feature>
<feature type="transmembrane region" description="Helical" evidence="6">
    <location>
        <begin position="259"/>
        <end position="277"/>
    </location>
</feature>
<evidence type="ECO:0000256" key="5">
    <source>
        <dbReference type="SAM" id="MobiDB-lite"/>
    </source>
</evidence>
<evidence type="ECO:0000313" key="9">
    <source>
        <dbReference type="Proteomes" id="UP001589709"/>
    </source>
</evidence>
<feature type="transmembrane region" description="Helical" evidence="6">
    <location>
        <begin position="220"/>
        <end position="239"/>
    </location>
</feature>
<dbReference type="Pfam" id="PF07690">
    <property type="entry name" value="MFS_1"/>
    <property type="match status" value="1"/>
</dbReference>
<name>A0ABV5MX54_9ACTN</name>
<keyword evidence="9" id="KW-1185">Reference proteome</keyword>
<feature type="transmembrane region" description="Helical" evidence="6">
    <location>
        <begin position="126"/>
        <end position="147"/>
    </location>
</feature>
<evidence type="ECO:0000256" key="6">
    <source>
        <dbReference type="SAM" id="Phobius"/>
    </source>
</evidence>
<dbReference type="PANTHER" id="PTHR11360">
    <property type="entry name" value="MONOCARBOXYLATE TRANSPORTER"/>
    <property type="match status" value="1"/>
</dbReference>
<keyword evidence="4 6" id="KW-0472">Membrane</keyword>
<feature type="transmembrane region" description="Helical" evidence="6">
    <location>
        <begin position="69"/>
        <end position="88"/>
    </location>
</feature>
<feature type="transmembrane region" description="Helical" evidence="6">
    <location>
        <begin position="159"/>
        <end position="181"/>
    </location>
</feature>
<protein>
    <submittedName>
        <fullName evidence="8">MFS transporter</fullName>
    </submittedName>
</protein>
<dbReference type="PROSITE" id="PS50850">
    <property type="entry name" value="MFS"/>
    <property type="match status" value="1"/>
</dbReference>
<reference evidence="8 9" key="1">
    <citation type="submission" date="2024-09" db="EMBL/GenBank/DDBJ databases">
        <authorList>
            <person name="Sun Q."/>
            <person name="Mori K."/>
        </authorList>
    </citation>
    <scope>NUCLEOTIDE SEQUENCE [LARGE SCALE GENOMIC DNA]</scope>
    <source>
        <strain evidence="8 9">JCM 6917</strain>
    </source>
</reference>
<feature type="transmembrane region" description="Helical" evidence="6">
    <location>
        <begin position="94"/>
        <end position="114"/>
    </location>
</feature>
<evidence type="ECO:0000256" key="2">
    <source>
        <dbReference type="ARBA" id="ARBA00022692"/>
    </source>
</evidence>
<sequence>MVVVGSGLAQTVGHGPLVLSTFGLFLLQITDETGWDRSTVSVAFTVSAVSFAVGTPLAGRLLDRYTLHAVLIPSYLLYTASVASISLVPPSLPVFYLPFLLAGFFAGGTFLPFSKAVVSWFDNKRGTAIGVTAAIAALGASLTPILARTLIDAVGWRQAYVWMALVAALISLTATTALVRVRGERSKRGRLLENTAGGDREAHVVLPGLTVPEALAGRHLWMIGAVLCLSSLAISGIQVNVVPMMTDDGLPPGEVASLLSIYALASLAGRIISGVLLDRIPARLVAAVVLLCPVVGLFLLRPPFVSAAVGIALVGLAFGTEIDLLSFLVSRYLGLRRVGTLLGMLHSAILLFSALGPLLTELGRHAAGDYRALFPYIAAALVLSSLIALCLGPYRYPAVRGFDQAVAQMEATSVAPLTEPAGAVSPSGSGRVPDSDLR</sequence>
<gene>
    <name evidence="8" type="ORF">ACFF45_07665</name>
</gene>
<dbReference type="RefSeq" id="WP_381343670.1">
    <property type="nucleotide sequence ID" value="NZ_JBHMCY010000010.1"/>
</dbReference>
<feature type="transmembrane region" description="Helical" evidence="6">
    <location>
        <begin position="284"/>
        <end position="301"/>
    </location>
</feature>
<feature type="transmembrane region" description="Helical" evidence="6">
    <location>
        <begin position="372"/>
        <end position="391"/>
    </location>
</feature>
<comment type="caution">
    <text evidence="8">The sequence shown here is derived from an EMBL/GenBank/DDBJ whole genome shotgun (WGS) entry which is preliminary data.</text>
</comment>
<dbReference type="InterPro" id="IPR020846">
    <property type="entry name" value="MFS_dom"/>
</dbReference>
<dbReference type="InterPro" id="IPR036259">
    <property type="entry name" value="MFS_trans_sf"/>
</dbReference>
<evidence type="ECO:0000256" key="1">
    <source>
        <dbReference type="ARBA" id="ARBA00004651"/>
    </source>
</evidence>
<comment type="subcellular location">
    <subcellularLocation>
        <location evidence="1">Cell membrane</location>
        <topology evidence="1">Multi-pass membrane protein</topology>
    </subcellularLocation>
</comment>
<dbReference type="PANTHER" id="PTHR11360:SF284">
    <property type="entry name" value="EG:103B4.3 PROTEIN-RELATED"/>
    <property type="match status" value="1"/>
</dbReference>
<evidence type="ECO:0000256" key="4">
    <source>
        <dbReference type="ARBA" id="ARBA00023136"/>
    </source>
</evidence>
<organism evidence="8 9">
    <name type="scientific">Streptomyces cinereospinus</name>
    <dbReference type="NCBI Taxonomy" id="285561"/>
    <lineage>
        <taxon>Bacteria</taxon>
        <taxon>Bacillati</taxon>
        <taxon>Actinomycetota</taxon>
        <taxon>Actinomycetes</taxon>
        <taxon>Kitasatosporales</taxon>
        <taxon>Streptomycetaceae</taxon>
        <taxon>Streptomyces</taxon>
    </lineage>
</organism>
<keyword evidence="2 6" id="KW-0812">Transmembrane</keyword>
<dbReference type="SUPFAM" id="SSF103473">
    <property type="entry name" value="MFS general substrate transporter"/>
    <property type="match status" value="1"/>
</dbReference>
<proteinExistence type="predicted"/>
<evidence type="ECO:0000259" key="7">
    <source>
        <dbReference type="PROSITE" id="PS50850"/>
    </source>
</evidence>
<feature type="transmembrane region" description="Helical" evidence="6">
    <location>
        <begin position="12"/>
        <end position="30"/>
    </location>
</feature>
<dbReference type="InterPro" id="IPR011701">
    <property type="entry name" value="MFS"/>
</dbReference>
<feature type="transmembrane region" description="Helical" evidence="6">
    <location>
        <begin position="42"/>
        <end position="62"/>
    </location>
</feature>
<dbReference type="Gene3D" id="1.20.1250.20">
    <property type="entry name" value="MFS general substrate transporter like domains"/>
    <property type="match status" value="2"/>
</dbReference>